<accession>A0A0C3F1G2</accession>
<evidence type="ECO:0000256" key="1">
    <source>
        <dbReference type="SAM" id="MobiDB-lite"/>
    </source>
</evidence>
<name>A0A0C3F1G2_PILCF</name>
<gene>
    <name evidence="2" type="ORF">PILCRDRAFT_14815</name>
</gene>
<evidence type="ECO:0000313" key="3">
    <source>
        <dbReference type="Proteomes" id="UP000054166"/>
    </source>
</evidence>
<organism evidence="2 3">
    <name type="scientific">Piloderma croceum (strain F 1598)</name>
    <dbReference type="NCBI Taxonomy" id="765440"/>
    <lineage>
        <taxon>Eukaryota</taxon>
        <taxon>Fungi</taxon>
        <taxon>Dikarya</taxon>
        <taxon>Basidiomycota</taxon>
        <taxon>Agaricomycotina</taxon>
        <taxon>Agaricomycetes</taxon>
        <taxon>Agaricomycetidae</taxon>
        <taxon>Atheliales</taxon>
        <taxon>Atheliaceae</taxon>
        <taxon>Piloderma</taxon>
    </lineage>
</organism>
<dbReference type="OrthoDB" id="2681358at2759"/>
<dbReference type="Proteomes" id="UP000054166">
    <property type="component" value="Unassembled WGS sequence"/>
</dbReference>
<feature type="region of interest" description="Disordered" evidence="1">
    <location>
        <begin position="128"/>
        <end position="201"/>
    </location>
</feature>
<dbReference type="EMBL" id="KN833069">
    <property type="protein sequence ID" value="KIM74004.1"/>
    <property type="molecule type" value="Genomic_DNA"/>
</dbReference>
<reference evidence="3" key="2">
    <citation type="submission" date="2015-01" db="EMBL/GenBank/DDBJ databases">
        <title>Evolutionary Origins and Diversification of the Mycorrhizal Mutualists.</title>
        <authorList>
            <consortium name="DOE Joint Genome Institute"/>
            <consortium name="Mycorrhizal Genomics Consortium"/>
            <person name="Kohler A."/>
            <person name="Kuo A."/>
            <person name="Nagy L.G."/>
            <person name="Floudas D."/>
            <person name="Copeland A."/>
            <person name="Barry K.W."/>
            <person name="Cichocki N."/>
            <person name="Veneault-Fourrey C."/>
            <person name="LaButti K."/>
            <person name="Lindquist E.A."/>
            <person name="Lipzen A."/>
            <person name="Lundell T."/>
            <person name="Morin E."/>
            <person name="Murat C."/>
            <person name="Riley R."/>
            <person name="Ohm R."/>
            <person name="Sun H."/>
            <person name="Tunlid A."/>
            <person name="Henrissat B."/>
            <person name="Grigoriev I.V."/>
            <person name="Hibbett D.S."/>
            <person name="Martin F."/>
        </authorList>
    </citation>
    <scope>NUCLEOTIDE SEQUENCE [LARGE SCALE GENOMIC DNA]</scope>
    <source>
        <strain evidence="3">F 1598</strain>
    </source>
</reference>
<keyword evidence="3" id="KW-1185">Reference proteome</keyword>
<dbReference type="AlphaFoldDB" id="A0A0C3F1G2"/>
<feature type="compositionally biased region" description="Basic and acidic residues" evidence="1">
    <location>
        <begin position="147"/>
        <end position="162"/>
    </location>
</feature>
<dbReference type="HOGENOM" id="CLU_1046234_0_0_1"/>
<dbReference type="InParanoid" id="A0A0C3F1G2"/>
<protein>
    <submittedName>
        <fullName evidence="2">Uncharacterized protein</fullName>
    </submittedName>
</protein>
<sequence length="259" mass="28835">MTNTPSVEGQKRHLDNLLQKLSGLIRKLPASRPCGTKEGPIAKHFTSHEYDITEGPYFTFNQSWERVFQCPESEKEHLVIQGKYGLEMVQAYLACFVKYPGIEKDGGLQLVAQRVEVLIALIEAVKSKDPPKMGTRPPKKTNTGKRSRAESDSGEEANDKTYKLKTIPSASESSSSDSAEDITEVNSAASKSKKPKKKKAKTVTAVALDNDSDIIIEEIDGPKVGRNPMKAKWAFTLWQPRAATVKQRPVWRWGCRNCS</sequence>
<proteinExistence type="predicted"/>
<reference evidence="2 3" key="1">
    <citation type="submission" date="2014-04" db="EMBL/GenBank/DDBJ databases">
        <authorList>
            <consortium name="DOE Joint Genome Institute"/>
            <person name="Kuo A."/>
            <person name="Tarkka M."/>
            <person name="Buscot F."/>
            <person name="Kohler A."/>
            <person name="Nagy L.G."/>
            <person name="Floudas D."/>
            <person name="Copeland A."/>
            <person name="Barry K.W."/>
            <person name="Cichocki N."/>
            <person name="Veneault-Fourrey C."/>
            <person name="LaButti K."/>
            <person name="Lindquist E.A."/>
            <person name="Lipzen A."/>
            <person name="Lundell T."/>
            <person name="Morin E."/>
            <person name="Murat C."/>
            <person name="Sun H."/>
            <person name="Tunlid A."/>
            <person name="Henrissat B."/>
            <person name="Grigoriev I.V."/>
            <person name="Hibbett D.S."/>
            <person name="Martin F."/>
            <person name="Nordberg H.P."/>
            <person name="Cantor M.N."/>
            <person name="Hua S.X."/>
        </authorList>
    </citation>
    <scope>NUCLEOTIDE SEQUENCE [LARGE SCALE GENOMIC DNA]</scope>
    <source>
        <strain evidence="2 3">F 1598</strain>
    </source>
</reference>
<evidence type="ECO:0000313" key="2">
    <source>
        <dbReference type="EMBL" id="KIM74004.1"/>
    </source>
</evidence>
<feature type="compositionally biased region" description="Basic residues" evidence="1">
    <location>
        <begin position="137"/>
        <end position="146"/>
    </location>
</feature>
<feature type="compositionally biased region" description="Basic residues" evidence="1">
    <location>
        <begin position="191"/>
        <end position="201"/>
    </location>
</feature>